<gene>
    <name evidence="1" type="ORF">T069G_08186</name>
</gene>
<dbReference type="RefSeq" id="XP_056026345.1">
    <property type="nucleotide sequence ID" value="XM_056175396.1"/>
</dbReference>
<sequence length="314" mass="35597">MAPQPAELDRTFVNLTDDPAEGRGARRTYIRRAVMKNFHKQRNQKKKAMRREAGTASLILENGPLDPGPLIDWQSGPPYHALIPKFSLFEQRRFSDPSMMQMSNFVLRYLCGQASKATHDISLINTFTTWELLSAAQTVAIYVLLRVKLGENNPAFPNGDIALLYTLGAIYRRLHSESLLDLYHHPSSDWKQWVFVESFIRIATIYFTLNVVVSMEFGLPCNSPDDWNIDSMLLPASKASWAAQDTADWTKFTNGLPPYKQLTWKDLHGPAKALHDCPIEEWKEGSDELGMIVTMVMTLRAQESRYQSPSSVSG</sequence>
<evidence type="ECO:0000313" key="1">
    <source>
        <dbReference type="EMBL" id="KAJ4857289.1"/>
    </source>
</evidence>
<reference evidence="1" key="1">
    <citation type="submission" date="2022-09" db="EMBL/GenBank/DDBJ databases">
        <title>Chromosome-level assembly of Trichoderma breve T069, a fungus used in development of biopesticide product.</title>
        <authorList>
            <person name="Lin R."/>
            <person name="Liu T."/>
        </authorList>
    </citation>
    <scope>NUCLEOTIDE SEQUENCE</scope>
    <source>
        <strain evidence="1">T069</strain>
    </source>
</reference>
<proteinExistence type="predicted"/>
<dbReference type="GeneID" id="80870084"/>
<dbReference type="AlphaFoldDB" id="A0A9W9B9Q0"/>
<organism evidence="1 2">
    <name type="scientific">Trichoderma breve</name>
    <dbReference type="NCBI Taxonomy" id="2034170"/>
    <lineage>
        <taxon>Eukaryota</taxon>
        <taxon>Fungi</taxon>
        <taxon>Dikarya</taxon>
        <taxon>Ascomycota</taxon>
        <taxon>Pezizomycotina</taxon>
        <taxon>Sordariomycetes</taxon>
        <taxon>Hypocreomycetidae</taxon>
        <taxon>Hypocreales</taxon>
        <taxon>Hypocreaceae</taxon>
        <taxon>Trichoderma</taxon>
    </lineage>
</organism>
<comment type="caution">
    <text evidence="1">The sequence shown here is derived from an EMBL/GenBank/DDBJ whole genome shotgun (WGS) entry which is preliminary data.</text>
</comment>
<dbReference type="EMBL" id="JAOPEN010000005">
    <property type="protein sequence ID" value="KAJ4857289.1"/>
    <property type="molecule type" value="Genomic_DNA"/>
</dbReference>
<keyword evidence="2" id="KW-1185">Reference proteome</keyword>
<name>A0A9W9B9Q0_9HYPO</name>
<accession>A0A9W9B9Q0</accession>
<protein>
    <submittedName>
        <fullName evidence="1">Uncharacterized protein</fullName>
    </submittedName>
</protein>
<evidence type="ECO:0000313" key="2">
    <source>
        <dbReference type="Proteomes" id="UP001140511"/>
    </source>
</evidence>
<dbReference type="Proteomes" id="UP001140511">
    <property type="component" value="Unassembled WGS sequence"/>
</dbReference>